<dbReference type="EMBL" id="JAAMPC010000008">
    <property type="protein sequence ID" value="KAG2297827.1"/>
    <property type="molecule type" value="Genomic_DNA"/>
</dbReference>
<reference evidence="1 2" key="1">
    <citation type="submission" date="2020-02" db="EMBL/GenBank/DDBJ databases">
        <authorList>
            <person name="Ma Q."/>
            <person name="Huang Y."/>
            <person name="Song X."/>
            <person name="Pei D."/>
        </authorList>
    </citation>
    <scope>NUCLEOTIDE SEQUENCE [LARGE SCALE GENOMIC DNA]</scope>
    <source>
        <strain evidence="1">Sxm20200214</strain>
        <tissue evidence="1">Leaf</tissue>
    </source>
</reference>
<evidence type="ECO:0000313" key="1">
    <source>
        <dbReference type="EMBL" id="KAG2297827.1"/>
    </source>
</evidence>
<dbReference type="AlphaFoldDB" id="A0A8X7V0M9"/>
<protein>
    <submittedName>
        <fullName evidence="1">Uncharacterized protein</fullName>
    </submittedName>
</protein>
<organism evidence="1 2">
    <name type="scientific">Brassica carinata</name>
    <name type="common">Ethiopian mustard</name>
    <name type="synonym">Abyssinian cabbage</name>
    <dbReference type="NCBI Taxonomy" id="52824"/>
    <lineage>
        <taxon>Eukaryota</taxon>
        <taxon>Viridiplantae</taxon>
        <taxon>Streptophyta</taxon>
        <taxon>Embryophyta</taxon>
        <taxon>Tracheophyta</taxon>
        <taxon>Spermatophyta</taxon>
        <taxon>Magnoliopsida</taxon>
        <taxon>eudicotyledons</taxon>
        <taxon>Gunneridae</taxon>
        <taxon>Pentapetalae</taxon>
        <taxon>rosids</taxon>
        <taxon>malvids</taxon>
        <taxon>Brassicales</taxon>
        <taxon>Brassicaceae</taxon>
        <taxon>Brassiceae</taxon>
        <taxon>Brassica</taxon>
    </lineage>
</organism>
<gene>
    <name evidence="1" type="ORF">Bca52824_034299</name>
</gene>
<accession>A0A8X7V0M9</accession>
<dbReference type="OrthoDB" id="1707542at2759"/>
<evidence type="ECO:0000313" key="2">
    <source>
        <dbReference type="Proteomes" id="UP000886595"/>
    </source>
</evidence>
<sequence length="104" mass="11646">MSSTGRKLPRLRFERQRLLLGGAEQHREDVQGGWRAGPAHGVSRGLRKLWTGADGESGTARLVLLNRDLVVADGMARRRRDGTVVVVSQKKLWFLKSQDRRSGL</sequence>
<keyword evidence="2" id="KW-1185">Reference proteome</keyword>
<name>A0A8X7V0M9_BRACI</name>
<comment type="caution">
    <text evidence="1">The sequence shown here is derived from an EMBL/GenBank/DDBJ whole genome shotgun (WGS) entry which is preliminary data.</text>
</comment>
<dbReference type="Proteomes" id="UP000886595">
    <property type="component" value="Unassembled WGS sequence"/>
</dbReference>
<proteinExistence type="predicted"/>